<dbReference type="Proteomes" id="UP001549184">
    <property type="component" value="Unassembled WGS sequence"/>
</dbReference>
<keyword evidence="6" id="KW-1185">Reference proteome</keyword>
<evidence type="ECO:0000313" key="5">
    <source>
        <dbReference type="EMBL" id="MET3650570.1"/>
    </source>
</evidence>
<keyword evidence="2 5" id="KW-0238">DNA-binding</keyword>
<dbReference type="SMART" id="SM00421">
    <property type="entry name" value="HTH_LUXR"/>
    <property type="match status" value="1"/>
</dbReference>
<dbReference type="PRINTS" id="PR00038">
    <property type="entry name" value="HTHLUXR"/>
</dbReference>
<dbReference type="PANTHER" id="PTHR44688">
    <property type="entry name" value="DNA-BINDING TRANSCRIPTIONAL ACTIVATOR DEVR_DOSR"/>
    <property type="match status" value="1"/>
</dbReference>
<evidence type="ECO:0000256" key="3">
    <source>
        <dbReference type="ARBA" id="ARBA00023163"/>
    </source>
</evidence>
<dbReference type="SUPFAM" id="SSF46894">
    <property type="entry name" value="C-terminal effector domain of the bipartite response regulators"/>
    <property type="match status" value="1"/>
</dbReference>
<evidence type="ECO:0000313" key="6">
    <source>
        <dbReference type="Proteomes" id="UP001549184"/>
    </source>
</evidence>
<name>A0ABV2JP20_9GAMM</name>
<dbReference type="Pfam" id="PF00196">
    <property type="entry name" value="GerE"/>
    <property type="match status" value="1"/>
</dbReference>
<proteinExistence type="predicted"/>
<keyword evidence="3" id="KW-0804">Transcription</keyword>
<dbReference type="InterPro" id="IPR011990">
    <property type="entry name" value="TPR-like_helical_dom_sf"/>
</dbReference>
<dbReference type="PROSITE" id="PS50043">
    <property type="entry name" value="HTH_LUXR_2"/>
    <property type="match status" value="1"/>
</dbReference>
<sequence>MNLRPALNVEEALPASVDLAEIQLYMPTGAGAVQASARRMMDECWDSLRNFHADNILAATARLATLLENDRVLDGDLADEARVLLVIGDVWRDDPARARGAASSLLRRTRSPRLHAVLLSVLRFCHWRTRDFQAFYELPPSPYSRSAQLCAPRVACLSIESAAEGEQLRFKLAERLAREAMDLSARVAGIDPHVALLSTCVMATIAYEMGAIDDADLLIRGRIPTLEQHGSIESACWGLAVAAKVAHARGNTALALLTWRRGADIGASRGWLRLTLRCMAEEVVMLVAEQHLELAERLLARADAKAGFPHHGDKLTVLETWPLELAHCRLAMAQGAYTQARLGLARLRDAALHINHPALVARVTTVLVGALFADGCTQEAQAELLGVLQLGASAGLYRTFIDELPIIAPCLHALRLTDGARLGHLNPYISSLLSASGPAPADRKKSLACRDQAELLSTKETIILRLIRMGLSNKSVARELRIAPETVKSHAKRIFIKLSTRTRAEAVARATELGLI</sequence>
<dbReference type="EMBL" id="JBEPMU010000001">
    <property type="protein sequence ID" value="MET3650570.1"/>
    <property type="molecule type" value="Genomic_DNA"/>
</dbReference>
<dbReference type="RefSeq" id="WP_354012066.1">
    <property type="nucleotide sequence ID" value="NZ_JBEPMU010000001.1"/>
</dbReference>
<dbReference type="GO" id="GO:0003677">
    <property type="term" value="F:DNA binding"/>
    <property type="evidence" value="ECO:0007669"/>
    <property type="project" value="UniProtKB-KW"/>
</dbReference>
<evidence type="ECO:0000256" key="1">
    <source>
        <dbReference type="ARBA" id="ARBA00023015"/>
    </source>
</evidence>
<protein>
    <submittedName>
        <fullName evidence="5">DNA-binding CsgD family transcriptional regulator</fullName>
    </submittedName>
</protein>
<dbReference type="InterPro" id="IPR016032">
    <property type="entry name" value="Sig_transdc_resp-reg_C-effctor"/>
</dbReference>
<dbReference type="Pfam" id="PF17874">
    <property type="entry name" value="TPR_MalT"/>
    <property type="match status" value="1"/>
</dbReference>
<dbReference type="PANTHER" id="PTHR44688:SF16">
    <property type="entry name" value="DNA-BINDING TRANSCRIPTIONAL ACTIVATOR DEVR_DOSR"/>
    <property type="match status" value="1"/>
</dbReference>
<comment type="caution">
    <text evidence="5">The sequence shown here is derived from an EMBL/GenBank/DDBJ whole genome shotgun (WGS) entry which is preliminary data.</text>
</comment>
<evidence type="ECO:0000256" key="2">
    <source>
        <dbReference type="ARBA" id="ARBA00023125"/>
    </source>
</evidence>
<dbReference type="Gene3D" id="1.10.10.10">
    <property type="entry name" value="Winged helix-like DNA-binding domain superfamily/Winged helix DNA-binding domain"/>
    <property type="match status" value="1"/>
</dbReference>
<dbReference type="InterPro" id="IPR036388">
    <property type="entry name" value="WH-like_DNA-bd_sf"/>
</dbReference>
<dbReference type="CDD" id="cd06170">
    <property type="entry name" value="LuxR_C_like"/>
    <property type="match status" value="1"/>
</dbReference>
<dbReference type="PROSITE" id="PS00097">
    <property type="entry name" value="CARBAMOYLTRANSFERASE"/>
    <property type="match status" value="1"/>
</dbReference>
<feature type="domain" description="HTH luxR-type" evidence="4">
    <location>
        <begin position="449"/>
        <end position="514"/>
    </location>
</feature>
<organism evidence="5 6">
    <name type="scientific">Dyella japonica</name>
    <dbReference type="NCBI Taxonomy" id="231455"/>
    <lineage>
        <taxon>Bacteria</taxon>
        <taxon>Pseudomonadati</taxon>
        <taxon>Pseudomonadota</taxon>
        <taxon>Gammaproteobacteria</taxon>
        <taxon>Lysobacterales</taxon>
        <taxon>Rhodanobacteraceae</taxon>
        <taxon>Dyella</taxon>
    </lineage>
</organism>
<reference evidence="5 6" key="1">
    <citation type="submission" date="2024-06" db="EMBL/GenBank/DDBJ databases">
        <title>Sorghum-associated microbial communities from plants grown in Nebraska, USA.</title>
        <authorList>
            <person name="Schachtman D."/>
        </authorList>
    </citation>
    <scope>NUCLEOTIDE SEQUENCE [LARGE SCALE GENOMIC DNA]</scope>
    <source>
        <strain evidence="5 6">1073</strain>
    </source>
</reference>
<dbReference type="InterPro" id="IPR041617">
    <property type="entry name" value="TPR_MalT"/>
</dbReference>
<dbReference type="Gene3D" id="1.25.40.10">
    <property type="entry name" value="Tetratricopeptide repeat domain"/>
    <property type="match status" value="1"/>
</dbReference>
<dbReference type="PROSITE" id="PS00622">
    <property type="entry name" value="HTH_LUXR_1"/>
    <property type="match status" value="1"/>
</dbReference>
<gene>
    <name evidence="5" type="ORF">ABIC75_000272</name>
</gene>
<accession>A0ABV2JP20</accession>
<keyword evidence="1" id="KW-0805">Transcription regulation</keyword>
<evidence type="ECO:0000259" key="4">
    <source>
        <dbReference type="PROSITE" id="PS50043"/>
    </source>
</evidence>
<dbReference type="InterPro" id="IPR000792">
    <property type="entry name" value="Tscrpt_reg_LuxR_C"/>
</dbReference>
<dbReference type="InterPro" id="IPR006130">
    <property type="entry name" value="Asp/Orn_carbamoylTrfase"/>
</dbReference>